<keyword evidence="8 16" id="KW-0547">Nucleotide-binding</keyword>
<comment type="catalytic activity">
    <reaction evidence="15">
        <text>L-seryl-[protein] + ATP = O-phospho-L-seryl-[protein] + ADP + H(+)</text>
        <dbReference type="Rhea" id="RHEA:17989"/>
        <dbReference type="Rhea" id="RHEA-COMP:9863"/>
        <dbReference type="Rhea" id="RHEA-COMP:11604"/>
        <dbReference type="ChEBI" id="CHEBI:15378"/>
        <dbReference type="ChEBI" id="CHEBI:29999"/>
        <dbReference type="ChEBI" id="CHEBI:30616"/>
        <dbReference type="ChEBI" id="CHEBI:83421"/>
        <dbReference type="ChEBI" id="CHEBI:456216"/>
        <dbReference type="EC" id="2.7.11.1"/>
    </reaction>
</comment>
<feature type="region of interest" description="Disordered" evidence="17">
    <location>
        <begin position="175"/>
        <end position="235"/>
    </location>
</feature>
<evidence type="ECO:0000256" key="14">
    <source>
        <dbReference type="ARBA" id="ARBA00047899"/>
    </source>
</evidence>
<dbReference type="GO" id="GO:0006281">
    <property type="term" value="P:DNA repair"/>
    <property type="evidence" value="ECO:0007669"/>
    <property type="project" value="InterPro"/>
</dbReference>
<accession>W4K1G8</accession>
<dbReference type="KEGG" id="hir:HETIRDRAFT_324675"/>
<dbReference type="InterPro" id="IPR036940">
    <property type="entry name" value="PI3/4_kinase_cat_sf"/>
</dbReference>
<dbReference type="GO" id="GO:0106310">
    <property type="term" value="F:protein serine kinase activity"/>
    <property type="evidence" value="ECO:0007669"/>
    <property type="project" value="RHEA"/>
</dbReference>
<organism evidence="21 22">
    <name type="scientific">Heterobasidion irregulare (strain TC 32-1)</name>
    <dbReference type="NCBI Taxonomy" id="747525"/>
    <lineage>
        <taxon>Eukaryota</taxon>
        <taxon>Fungi</taxon>
        <taxon>Dikarya</taxon>
        <taxon>Basidiomycota</taxon>
        <taxon>Agaricomycotina</taxon>
        <taxon>Agaricomycetes</taxon>
        <taxon>Russulales</taxon>
        <taxon>Bondarzewiaceae</taxon>
        <taxon>Heterobasidion</taxon>
        <taxon>Heterobasidion annosum species complex</taxon>
    </lineage>
</organism>
<dbReference type="GO" id="GO:0005524">
    <property type="term" value="F:ATP binding"/>
    <property type="evidence" value="ECO:0007669"/>
    <property type="project" value="UniProtKB-KW"/>
</dbReference>
<feature type="region of interest" description="Disordered" evidence="17">
    <location>
        <begin position="2434"/>
        <end position="2468"/>
    </location>
</feature>
<keyword evidence="6 16" id="KW-0723">Serine/threonine-protein kinase</keyword>
<dbReference type="SMART" id="SM01342">
    <property type="entry name" value="TAN"/>
    <property type="match status" value="1"/>
</dbReference>
<evidence type="ECO:0000256" key="12">
    <source>
        <dbReference type="ARBA" id="ARBA00023242"/>
    </source>
</evidence>
<feature type="domain" description="PI3K/PI4K catalytic" evidence="18">
    <location>
        <begin position="2703"/>
        <end position="3020"/>
    </location>
</feature>
<dbReference type="Gene3D" id="1.10.1070.11">
    <property type="entry name" value="Phosphatidylinositol 3-/4-kinase, catalytic domain"/>
    <property type="match status" value="1"/>
</dbReference>
<comment type="catalytic activity">
    <reaction evidence="14 16">
        <text>L-threonyl-[protein] + ATP = O-phospho-L-threonyl-[protein] + ADP + H(+)</text>
        <dbReference type="Rhea" id="RHEA:46608"/>
        <dbReference type="Rhea" id="RHEA-COMP:11060"/>
        <dbReference type="Rhea" id="RHEA-COMP:11605"/>
        <dbReference type="ChEBI" id="CHEBI:15378"/>
        <dbReference type="ChEBI" id="CHEBI:30013"/>
        <dbReference type="ChEBI" id="CHEBI:30616"/>
        <dbReference type="ChEBI" id="CHEBI:61977"/>
        <dbReference type="ChEBI" id="CHEBI:456216"/>
        <dbReference type="EC" id="2.7.11.1"/>
    </reaction>
</comment>
<comment type="subcellular location">
    <subcellularLocation>
        <location evidence="16">Chromosome</location>
        <location evidence="16">Telomere</location>
    </subcellularLocation>
    <subcellularLocation>
        <location evidence="1 16">Nucleus</location>
    </subcellularLocation>
</comment>
<dbReference type="GO" id="GO:0000781">
    <property type="term" value="C:chromosome, telomeric region"/>
    <property type="evidence" value="ECO:0007669"/>
    <property type="project" value="UniProtKB-SubCell"/>
</dbReference>
<dbReference type="PANTHER" id="PTHR37079">
    <property type="entry name" value="SERINE/THREONINE-PROTEIN KINASE ATM"/>
    <property type="match status" value="1"/>
</dbReference>
<comment type="function">
    <text evidence="13 16">Serine/threonine protein kinase which activates checkpoint signaling upon genotoxic stresses such as ionizing radiation (IR), ultraviolet light (UV), or DNA replication stalling, thereby acting as a DNA damage sensor. Recognizes the substrate consensus sequence [ST]-Q. Phosphorylates histone H2A to form H2AS128ph (gamma-H2A) at sites of DNA damage, involved in the regulation of DNA damage response mechanism. Required for the control of telomere length and genome stability.</text>
</comment>
<dbReference type="GO" id="GO:0005634">
    <property type="term" value="C:nucleus"/>
    <property type="evidence" value="ECO:0007669"/>
    <property type="project" value="UniProtKB-SubCell"/>
</dbReference>
<evidence type="ECO:0000313" key="22">
    <source>
        <dbReference type="Proteomes" id="UP000030671"/>
    </source>
</evidence>
<dbReference type="InParanoid" id="W4K1G8"/>
<keyword evidence="16" id="KW-0158">Chromosome</keyword>
<dbReference type="InterPro" id="IPR038980">
    <property type="entry name" value="ATM_plant"/>
</dbReference>
<dbReference type="SUPFAM" id="SSF56112">
    <property type="entry name" value="Protein kinase-like (PK-like)"/>
    <property type="match status" value="1"/>
</dbReference>
<gene>
    <name evidence="21" type="ORF">HETIRDRAFT_324675</name>
</gene>
<dbReference type="InterPro" id="IPR044107">
    <property type="entry name" value="PIKKc_ATM"/>
</dbReference>
<dbReference type="Pfam" id="PF00454">
    <property type="entry name" value="PI3_PI4_kinase"/>
    <property type="match status" value="1"/>
</dbReference>
<keyword evidence="9 16" id="KW-0227">DNA damage</keyword>
<dbReference type="Proteomes" id="UP000030671">
    <property type="component" value="Unassembled WGS sequence"/>
</dbReference>
<dbReference type="GO" id="GO:0004674">
    <property type="term" value="F:protein serine/threonine kinase activity"/>
    <property type="evidence" value="ECO:0007669"/>
    <property type="project" value="UniProtKB-KW"/>
</dbReference>
<dbReference type="CDD" id="cd05171">
    <property type="entry name" value="PIKKc_ATM"/>
    <property type="match status" value="1"/>
</dbReference>
<evidence type="ECO:0000256" key="10">
    <source>
        <dbReference type="ARBA" id="ARBA00022777"/>
    </source>
</evidence>
<evidence type="ECO:0000259" key="20">
    <source>
        <dbReference type="PROSITE" id="PS51190"/>
    </source>
</evidence>
<evidence type="ECO:0000256" key="13">
    <source>
        <dbReference type="ARBA" id="ARBA00025079"/>
    </source>
</evidence>
<evidence type="ECO:0000259" key="19">
    <source>
        <dbReference type="PROSITE" id="PS51189"/>
    </source>
</evidence>
<dbReference type="InterPro" id="IPR016024">
    <property type="entry name" value="ARM-type_fold"/>
</dbReference>
<keyword evidence="22" id="KW-1185">Reference proteome</keyword>
<evidence type="ECO:0000256" key="3">
    <source>
        <dbReference type="ARBA" id="ARBA00011370"/>
    </source>
</evidence>
<keyword evidence="16" id="KW-0779">Telomere</keyword>
<dbReference type="RefSeq" id="XP_009549441.1">
    <property type="nucleotide sequence ID" value="XM_009551146.1"/>
</dbReference>
<evidence type="ECO:0000256" key="9">
    <source>
        <dbReference type="ARBA" id="ARBA00022763"/>
    </source>
</evidence>
<protein>
    <recommendedName>
        <fullName evidence="5 16">Serine/threonine-protein kinase Tel1</fullName>
        <ecNumber evidence="4 16">2.7.11.1</ecNumber>
    </recommendedName>
</protein>
<dbReference type="Pfam" id="PF11640">
    <property type="entry name" value="TAN"/>
    <property type="match status" value="1"/>
</dbReference>
<dbReference type="HOGENOM" id="CLU_000178_11_0_1"/>
<keyword evidence="10 16" id="KW-0418">Kinase</keyword>
<dbReference type="EC" id="2.7.11.1" evidence="4 16"/>
<sequence>MNTLKAVCRQLGSEKVKDRQEGLSSVRTVFSRDSVIDNLDEHGTGKPWLAIFQALFETAIKEKAICTKPTTKSGSTNTAERRLSEVASVIRWLTERSVHVLHRKTIKVLLIHLLQMCVYQGQLYTPVALDYAKTIRCVVSYTPHLEHLDNETWVRIVEMGFNVVLGDSLRVRIGGEEGDEEGSIDMGTEGGDSDLSHDDENDTFATTSTQTKKRRRREASGTPGPSFPRPSPSSTKVLRSVSLEQIEFASLLAILLRSPSVPLLSSKYPCLANDVLTRLLRFIRNYSEDTSLHQDFLAALSATLSHLALNKRSAVSQFALGAWDGLIGIWGTKNKSMKEGLIVVLRILFPYYTADDPKMKEVSLDGPHIDGITKLWNLLGGTVDNRWGFQGLSLDSLRLQLTLPDDLEGCGPAAFVARTFRYGWNFDPAQALAWAILELQADCAAKLFLLSESIHSASQYSKRDGKRIKLDNPISSVLDSVRTQTPSAVRAYNLQRLLFIIDRHWSIFHNSLRQDIMSTLLQFLTFDDAVVQSWTFLCLSAIADRQMSLGQPAAQEFNGPSTWDPIWTHAMRRAVVPVVCRAACHVAYTLLYHSKRLLNSQRVLVEIETFAKDLDVQGPPFPYDSVCVFMALCLQVAVQDMRLYRMHLEGKVLSWLVDSWSLGVTRIARGSSLDGSRTKSTHPSVADMMTLLESICGLSKRSSLICRAMLPECAIVQEMQDEYRTAIIRGFLLYAQLPPFHRHHKLESNLSITPTLPPANANKLTDLAQPGSRERRVSAALLKFLESLVLDWESLPETAVHLSAEKARRFLDCAILALSFESLLVFNGIWSNRRVLQTACKLIAHVVPLLKMQRWTLEEKAVVLLGFEPLIASEEEQDHAGWEGLLSPVQGTGIRNSVLQELTSNVKQKRRQMAMSRRELQRIIWRSSDVQDVSAKVMVVMKDVLRITLSKLTGGNSSSHPMDINDEDDFAPIRTALPAATSFPETHRQTHGASSAQYIITVCMSFLALGPILQSPSGEPTRDKELTMLILNSNADEFLLASPSYFSNVRQRTMNLNITALDNFLDKFESLLLQYTYSRSETLQLLVIQFLDSTVSLWTEESVVSEQAGEHARSLCRWLLETLRTNKIRSWRIRDSLVAFLDRYLAEDPLELVWSVPYPGENGEEIKSGVVPTTVLPTMSIDEDIRVRFRVACVNARLFTLSRFRNGDSMELYGKIHSHLSTQLTEYEHMLTRFITLGNIMVVSSAVRRGPYWHLLEACNFTDDYSRHIEAVFSGVSERMGLSRTAELFEIYISQIAYSIYKGGHDFLRFSPRVLGYRDRRDCAEAAFRAFTSVNILAGDNAEEVTQGQHFFVNHCKAVSKSVTQGFRECFADLVGYQLTRSVEALVESGANAFSNALEHSLIVKFAHWDPDMVLDKQMQRDVDGIVVAILRTLGDQDCSPDGSIVQELRLHQSDRAAEIFQHLTHHRIHNDTFAHRPNLPAFETKSVLLTLNWFAARIPDAVSTATSYHVLHQLLAAIQQSPLVNEQLRCLNALCLWISCHYRHFREPIILHALVNGASSLLTQIDLARAAQSILQWAFAQYSKSTEKDLRLSDVLIRICCLAHDYSMSVDINVSRIGNDLLQWLEYQVVYLSTMPHIKPQVINALTAWPRKLTANLALLYQDVSLSSLSSILADPRITSNKFRIVRRFRDLSIAKQYPSAQFSRIDFWRLKDCIPPSPELQDDDIDAFAILLLVQKGQVHSFGTNLLSAQVTHHRRQCISQTKVSKDSAPMVDPSDSERSILEALLLMLDSDDPVRVNSAYRVLRTLASTELPDLQLWSSEYINEMAYFRIRPLPSLKRPAAVIDSLESPSFVDIAKDFRTWVSTVATLISDVLSVSNPFYSQLSVILQSDTSFAGLTLPILTHTMLRGDLASTATTDGRSCRTILSRYFASVLSSTDSDVQSLRAVVDVALHLRQCRPGHSSDALAYDKWLDIDLILLSKSAIACGAYTTALLFHELAVEYQGEIMVNKADDAERILFDIYSHIEEPDSFYGIKARDFHHFLMKRLHHEKQWEKAFQFHGAALEANSRDPGEAEGVLQSLHSFGFDNLALSVQHHASDTMGGVHASAAMSYHLGWRTETWDLPEKIGTDDSGAALYQALRAVYRERDTRSIDTTVRAALLKEMERLRLMADEDLVGIHEVTQNIICLHQVKLWGSNEIQKCLQSKDLKAIQWADFSQIDPEFDFPVLESIMATRIALLRSVRQKEQRTLIGTMRTPFVSELYDIEKQCLLRISEAARESQNLQIALNSVTRAQNLELKEASPALSQELSHVLWLKKEPKSAVGYMKELIKRHFPAAKLQSSSLRLQKAQLLARLGAWSSEACLQKPTDIWSHYFDPAATLLSDIAAPDSTHATVYHECAMFADRQYQAIVKSPDAIRLKMYVDRKEKEIHDRHKQIKQMSKSSREYGDLARDQNKAEKQLQEDEARYHKHTEARNIFLQQAIDMYSRCLEASDAFDDDAHIRLTSLWFANFDDLPLQTKVRESVGRVPSRKFVFLAHQLSARLSKPSKETMPTSQETLQALVLRMCSDHPFHSVYQVYCLMPHPSSSAPSRRLSARHDHSFSQGERAAAATDIFDRLRSDSSSGTRISSIEEVCYASIHWAKFPVKEKGNSNQKKPVGPFPIPETAPIRKLQNVPVPVLTAHTPLDPTARYQDCVWISHYETMYDTAGGVNLPKITTCCGSNGTRYKQLVEGDDDLRQDAVMEQVFDLVNVVLRRDRETRKRNLNIRAYKVIPLEVQAGIIEFVGNTSPLVSWLLKAHPKYNPTDISREEFYKKMYELREKYKRDSTVNSRLIALFAELKLRFRPVMRHYFTEKHKLPMSWFAMRLNYTRSVATTSIVGHILGLGDRHTSNILMDNATGEVVPIDLGIAFEQGKLLPIPELVPFRMTPDMVDGMGTSGTQGVFQRCAEETLRVLREGSEVILTVLEVFKYDPLHSWTATEMKLKRVQGGTTGTAQQQPTHDQTHLGIGIDMSSGGVDEAADRALTSVARKLDKSLSVEYTVNELLAEATDPANLACMFIGMSA</sequence>
<dbReference type="InterPro" id="IPR011009">
    <property type="entry name" value="Kinase-like_dom_sf"/>
</dbReference>
<dbReference type="Gene3D" id="3.30.1010.10">
    <property type="entry name" value="Phosphatidylinositol 3-kinase Catalytic Subunit, Chain A, domain 4"/>
    <property type="match status" value="1"/>
</dbReference>
<feature type="compositionally biased region" description="Basic and acidic residues" evidence="17">
    <location>
        <begin position="2445"/>
        <end position="2468"/>
    </location>
</feature>
<dbReference type="InterPro" id="IPR000403">
    <property type="entry name" value="PI3/4_kinase_cat_dom"/>
</dbReference>
<feature type="domain" description="FAT" evidence="19">
    <location>
        <begin position="1980"/>
        <end position="2586"/>
    </location>
</feature>
<dbReference type="PROSITE" id="PS50290">
    <property type="entry name" value="PI3_4_KINASE_3"/>
    <property type="match status" value="1"/>
</dbReference>
<proteinExistence type="inferred from homology"/>
<dbReference type="SUPFAM" id="SSF48371">
    <property type="entry name" value="ARM repeat"/>
    <property type="match status" value="1"/>
</dbReference>
<dbReference type="PROSITE" id="PS51190">
    <property type="entry name" value="FATC"/>
    <property type="match status" value="1"/>
</dbReference>
<dbReference type="FunCoup" id="W4K1G8">
    <property type="interactions" value="184"/>
</dbReference>
<evidence type="ECO:0000313" key="21">
    <source>
        <dbReference type="EMBL" id="ETW79185.1"/>
    </source>
</evidence>
<evidence type="ECO:0000256" key="4">
    <source>
        <dbReference type="ARBA" id="ARBA00012513"/>
    </source>
</evidence>
<evidence type="ECO:0000256" key="16">
    <source>
        <dbReference type="RuleBase" id="RU365027"/>
    </source>
</evidence>
<evidence type="ECO:0000256" key="11">
    <source>
        <dbReference type="ARBA" id="ARBA00022840"/>
    </source>
</evidence>
<dbReference type="InterPro" id="IPR014009">
    <property type="entry name" value="PIK_FAT"/>
</dbReference>
<evidence type="ECO:0000256" key="6">
    <source>
        <dbReference type="ARBA" id="ARBA00022527"/>
    </source>
</evidence>
<dbReference type="SMART" id="SM00146">
    <property type="entry name" value="PI3Kc"/>
    <property type="match status" value="1"/>
</dbReference>
<dbReference type="SMART" id="SM01343">
    <property type="entry name" value="FATC"/>
    <property type="match status" value="1"/>
</dbReference>
<evidence type="ECO:0000256" key="8">
    <source>
        <dbReference type="ARBA" id="ARBA00022741"/>
    </source>
</evidence>
<reference evidence="21 22" key="1">
    <citation type="journal article" date="2012" name="New Phytol.">
        <title>Insight into trade-off between wood decay and parasitism from the genome of a fungal forest pathogen.</title>
        <authorList>
            <person name="Olson A."/>
            <person name="Aerts A."/>
            <person name="Asiegbu F."/>
            <person name="Belbahri L."/>
            <person name="Bouzid O."/>
            <person name="Broberg A."/>
            <person name="Canback B."/>
            <person name="Coutinho P.M."/>
            <person name="Cullen D."/>
            <person name="Dalman K."/>
            <person name="Deflorio G."/>
            <person name="van Diepen L.T."/>
            <person name="Dunand C."/>
            <person name="Duplessis S."/>
            <person name="Durling M."/>
            <person name="Gonthier P."/>
            <person name="Grimwood J."/>
            <person name="Fossdal C.G."/>
            <person name="Hansson D."/>
            <person name="Henrissat B."/>
            <person name="Hietala A."/>
            <person name="Himmelstrand K."/>
            <person name="Hoffmeister D."/>
            <person name="Hogberg N."/>
            <person name="James T.Y."/>
            <person name="Karlsson M."/>
            <person name="Kohler A."/>
            <person name="Kues U."/>
            <person name="Lee Y.H."/>
            <person name="Lin Y.C."/>
            <person name="Lind M."/>
            <person name="Lindquist E."/>
            <person name="Lombard V."/>
            <person name="Lucas S."/>
            <person name="Lunden K."/>
            <person name="Morin E."/>
            <person name="Murat C."/>
            <person name="Park J."/>
            <person name="Raffaello T."/>
            <person name="Rouze P."/>
            <person name="Salamov A."/>
            <person name="Schmutz J."/>
            <person name="Solheim H."/>
            <person name="Stahlberg J."/>
            <person name="Velez H."/>
            <person name="de Vries R.P."/>
            <person name="Wiebenga A."/>
            <person name="Woodward S."/>
            <person name="Yakovlev I."/>
            <person name="Garbelotto M."/>
            <person name="Martin F."/>
            <person name="Grigoriev I.V."/>
            <person name="Stenlid J."/>
        </authorList>
    </citation>
    <scope>NUCLEOTIDE SEQUENCE [LARGE SCALE GENOMIC DNA]</scope>
    <source>
        <strain evidence="21 22">TC 32-1</strain>
    </source>
</reference>
<dbReference type="STRING" id="747525.W4K1G8"/>
<dbReference type="PANTHER" id="PTHR37079:SF4">
    <property type="entry name" value="SERINE_THREONINE-PROTEIN KINASE ATM"/>
    <property type="match status" value="1"/>
</dbReference>
<evidence type="ECO:0000256" key="7">
    <source>
        <dbReference type="ARBA" id="ARBA00022679"/>
    </source>
</evidence>
<dbReference type="GO" id="GO:0006325">
    <property type="term" value="P:chromatin organization"/>
    <property type="evidence" value="ECO:0007669"/>
    <property type="project" value="UniProtKB-KW"/>
</dbReference>
<dbReference type="OrthoDB" id="381190at2759"/>
<dbReference type="InterPro" id="IPR021668">
    <property type="entry name" value="TAN"/>
</dbReference>
<dbReference type="eggNOG" id="KOG0892">
    <property type="taxonomic scope" value="Eukaryota"/>
</dbReference>
<evidence type="ECO:0000256" key="1">
    <source>
        <dbReference type="ARBA" id="ARBA00004123"/>
    </source>
</evidence>
<dbReference type="Pfam" id="PF02260">
    <property type="entry name" value="FATC"/>
    <property type="match status" value="1"/>
</dbReference>
<dbReference type="EMBL" id="KI925461">
    <property type="protein sequence ID" value="ETW79185.1"/>
    <property type="molecule type" value="Genomic_DNA"/>
</dbReference>
<dbReference type="InterPro" id="IPR018936">
    <property type="entry name" value="PI3/4_kinase_CS"/>
</dbReference>
<comment type="subunit">
    <text evidence="3">Associates with DNA double-strand breaks.</text>
</comment>
<evidence type="ECO:0000256" key="5">
    <source>
        <dbReference type="ARBA" id="ARBA00014619"/>
    </source>
</evidence>
<evidence type="ECO:0000259" key="18">
    <source>
        <dbReference type="PROSITE" id="PS50290"/>
    </source>
</evidence>
<dbReference type="PROSITE" id="PS00916">
    <property type="entry name" value="PI3_4_KINASE_2"/>
    <property type="match status" value="1"/>
</dbReference>
<dbReference type="InterPro" id="IPR003152">
    <property type="entry name" value="FATC_dom"/>
</dbReference>
<keyword evidence="12 16" id="KW-0539">Nucleus</keyword>
<keyword evidence="11 16" id="KW-0067">ATP-binding</keyword>
<evidence type="ECO:0000256" key="2">
    <source>
        <dbReference type="ARBA" id="ARBA00010769"/>
    </source>
</evidence>
<dbReference type="PROSITE" id="PS51189">
    <property type="entry name" value="FAT"/>
    <property type="match status" value="1"/>
</dbReference>
<keyword evidence="16" id="KW-0156">Chromatin regulator</keyword>
<name>W4K1G8_HETIT</name>
<keyword evidence="7 16" id="KW-0808">Transferase</keyword>
<dbReference type="GO" id="GO:0035556">
    <property type="term" value="P:intracellular signal transduction"/>
    <property type="evidence" value="ECO:0007669"/>
    <property type="project" value="UniProtKB-ARBA"/>
</dbReference>
<feature type="domain" description="FATC" evidence="20">
    <location>
        <begin position="3036"/>
        <end position="3066"/>
    </location>
</feature>
<evidence type="ECO:0000256" key="15">
    <source>
        <dbReference type="ARBA" id="ARBA00048679"/>
    </source>
</evidence>
<comment type="similarity">
    <text evidence="2 16">Belongs to the PI3/PI4-kinase family. ATM subfamily.</text>
</comment>
<dbReference type="GeneID" id="20671070"/>
<evidence type="ECO:0000256" key="17">
    <source>
        <dbReference type="SAM" id="MobiDB-lite"/>
    </source>
</evidence>